<dbReference type="GO" id="GO:0005886">
    <property type="term" value="C:plasma membrane"/>
    <property type="evidence" value="ECO:0007669"/>
    <property type="project" value="UniProtKB-SubCell"/>
</dbReference>
<dbReference type="AlphaFoldDB" id="A0A6G4UAC0"/>
<name>A0A6G4UAC0_9ACTN</name>
<dbReference type="PANTHER" id="PTHR30213:SF1">
    <property type="entry name" value="INNER MEMBRANE PROTEIN YHJD"/>
    <property type="match status" value="1"/>
</dbReference>
<evidence type="ECO:0000313" key="8">
    <source>
        <dbReference type="Proteomes" id="UP000481583"/>
    </source>
</evidence>
<dbReference type="Proteomes" id="UP000481583">
    <property type="component" value="Unassembled WGS sequence"/>
</dbReference>
<evidence type="ECO:0000256" key="1">
    <source>
        <dbReference type="ARBA" id="ARBA00004651"/>
    </source>
</evidence>
<comment type="caution">
    <text evidence="7">The sequence shown here is derived from an EMBL/GenBank/DDBJ whole genome shotgun (WGS) entry which is preliminary data.</text>
</comment>
<gene>
    <name evidence="7" type="ORF">G5C51_32695</name>
</gene>
<proteinExistence type="predicted"/>
<feature type="transmembrane region" description="Helical" evidence="6">
    <location>
        <begin position="145"/>
        <end position="164"/>
    </location>
</feature>
<sequence>MEWLSRLPGIGPVFAWILRSRVYRVYDYLDQRHWNRLTATITFSSFVSLFPLLTVVAAIAATLLSDRDRARLEGWITDQVPGIADSLDLDSLFSNAGTVGAIAFAALLVTGLNWVGNLRDCLRAVWDRDDKGENLFFGKAKDARLMAGLGGAVLGSVALSVATTTASEKIIEALGLAAGGVGAWLLKIAAFAAAVVAGVLILCYALIRLPDIPVEIRPPRREVIKAALAGAVGFELLKLLLSGYLSSVAAKSIYGAFGVPVALVLWLSFMARLLLYCAGWTAAPRDVGPRPLALDEHGEQRDDGQ</sequence>
<dbReference type="Pfam" id="PF03631">
    <property type="entry name" value="Virul_fac_BrkB"/>
    <property type="match status" value="1"/>
</dbReference>
<protein>
    <submittedName>
        <fullName evidence="7">YihY/virulence factor BrkB family protein</fullName>
    </submittedName>
</protein>
<feature type="transmembrane region" description="Helical" evidence="6">
    <location>
        <begin position="184"/>
        <end position="207"/>
    </location>
</feature>
<evidence type="ECO:0000256" key="2">
    <source>
        <dbReference type="ARBA" id="ARBA00022475"/>
    </source>
</evidence>
<keyword evidence="2" id="KW-1003">Cell membrane</keyword>
<evidence type="ECO:0000313" key="7">
    <source>
        <dbReference type="EMBL" id="NGN68636.1"/>
    </source>
</evidence>
<dbReference type="PIRSF" id="PIRSF035875">
    <property type="entry name" value="RNase_BN"/>
    <property type="match status" value="1"/>
</dbReference>
<keyword evidence="3 6" id="KW-0812">Transmembrane</keyword>
<accession>A0A6G4UAC0</accession>
<evidence type="ECO:0000256" key="5">
    <source>
        <dbReference type="ARBA" id="ARBA00023136"/>
    </source>
</evidence>
<dbReference type="EMBL" id="JAAKZV010000219">
    <property type="protein sequence ID" value="NGN68636.1"/>
    <property type="molecule type" value="Genomic_DNA"/>
</dbReference>
<keyword evidence="5 6" id="KW-0472">Membrane</keyword>
<evidence type="ECO:0000256" key="3">
    <source>
        <dbReference type="ARBA" id="ARBA00022692"/>
    </source>
</evidence>
<dbReference type="InterPro" id="IPR017039">
    <property type="entry name" value="Virul_fac_BrkB"/>
</dbReference>
<organism evidence="7 8">
    <name type="scientific">Streptomyces coryli</name>
    <dbReference type="NCBI Taxonomy" id="1128680"/>
    <lineage>
        <taxon>Bacteria</taxon>
        <taxon>Bacillati</taxon>
        <taxon>Actinomycetota</taxon>
        <taxon>Actinomycetes</taxon>
        <taxon>Kitasatosporales</taxon>
        <taxon>Streptomycetaceae</taxon>
        <taxon>Streptomyces</taxon>
    </lineage>
</organism>
<reference evidence="7 8" key="1">
    <citation type="submission" date="2020-02" db="EMBL/GenBank/DDBJ databases">
        <title>Whole-genome analyses of novel actinobacteria.</title>
        <authorList>
            <person name="Sahin N."/>
        </authorList>
    </citation>
    <scope>NUCLEOTIDE SEQUENCE [LARGE SCALE GENOMIC DNA]</scope>
    <source>
        <strain evidence="7 8">A7024</strain>
    </source>
</reference>
<feature type="transmembrane region" description="Helical" evidence="6">
    <location>
        <begin position="227"/>
        <end position="247"/>
    </location>
</feature>
<feature type="transmembrane region" description="Helical" evidence="6">
    <location>
        <begin position="96"/>
        <end position="115"/>
    </location>
</feature>
<keyword evidence="4 6" id="KW-1133">Transmembrane helix</keyword>
<keyword evidence="8" id="KW-1185">Reference proteome</keyword>
<comment type="subcellular location">
    <subcellularLocation>
        <location evidence="1">Cell membrane</location>
        <topology evidence="1">Multi-pass membrane protein</topology>
    </subcellularLocation>
</comment>
<feature type="transmembrane region" description="Helical" evidence="6">
    <location>
        <begin position="41"/>
        <end position="64"/>
    </location>
</feature>
<dbReference type="PANTHER" id="PTHR30213">
    <property type="entry name" value="INNER MEMBRANE PROTEIN YHJD"/>
    <property type="match status" value="1"/>
</dbReference>
<feature type="transmembrane region" description="Helical" evidence="6">
    <location>
        <begin position="253"/>
        <end position="275"/>
    </location>
</feature>
<evidence type="ECO:0000256" key="6">
    <source>
        <dbReference type="SAM" id="Phobius"/>
    </source>
</evidence>
<evidence type="ECO:0000256" key="4">
    <source>
        <dbReference type="ARBA" id="ARBA00022989"/>
    </source>
</evidence>